<dbReference type="GO" id="GO:0106310">
    <property type="term" value="F:protein serine kinase activity"/>
    <property type="evidence" value="ECO:0007669"/>
    <property type="project" value="RHEA"/>
</dbReference>
<dbReference type="SUPFAM" id="SSF56112">
    <property type="entry name" value="Protein kinase-like (PK-like)"/>
    <property type="match status" value="1"/>
</dbReference>
<comment type="catalytic activity">
    <reaction evidence="1">
        <text>S-ubiquitinyl-[E2 ubiquitin-conjugating enzyme]-L-cysteine + [acceptor protein]-L-lysine = [E2 ubiquitin-conjugating enzyme]-L-cysteine + N(6)-ubiquitinyl-[acceptor protein]-L-lysine.</text>
        <dbReference type="EC" id="2.3.2.27"/>
    </reaction>
</comment>
<evidence type="ECO:0000256" key="18">
    <source>
        <dbReference type="SAM" id="MobiDB-lite"/>
    </source>
</evidence>
<evidence type="ECO:0000313" key="21">
    <source>
        <dbReference type="Proteomes" id="UP000026962"/>
    </source>
</evidence>
<dbReference type="GO" id="GO:0016984">
    <property type="term" value="F:ribulose-bisphosphate carboxylase activity"/>
    <property type="evidence" value="ECO:0007669"/>
    <property type="project" value="UniProtKB-UniRule"/>
</dbReference>
<feature type="region of interest" description="Disordered" evidence="18">
    <location>
        <begin position="1"/>
        <end position="26"/>
    </location>
</feature>
<evidence type="ECO:0000256" key="15">
    <source>
        <dbReference type="ARBA" id="ARBA00048679"/>
    </source>
</evidence>
<dbReference type="SMART" id="SM00961">
    <property type="entry name" value="RuBisCO_small"/>
    <property type="match status" value="1"/>
</dbReference>
<keyword evidence="12 16" id="KW-0601">Photorespiration</keyword>
<dbReference type="GO" id="GO:0009853">
    <property type="term" value="P:photorespiration"/>
    <property type="evidence" value="ECO:0007669"/>
    <property type="project" value="UniProtKB-UniRule"/>
</dbReference>
<evidence type="ECO:0000256" key="11">
    <source>
        <dbReference type="ARBA" id="ARBA00022840"/>
    </source>
</evidence>
<organism evidence="20">
    <name type="scientific">Oryza punctata</name>
    <name type="common">Red rice</name>
    <dbReference type="NCBI Taxonomy" id="4537"/>
    <lineage>
        <taxon>Eukaryota</taxon>
        <taxon>Viridiplantae</taxon>
        <taxon>Streptophyta</taxon>
        <taxon>Embryophyta</taxon>
        <taxon>Tracheophyta</taxon>
        <taxon>Spermatophyta</taxon>
        <taxon>Magnoliopsida</taxon>
        <taxon>Liliopsida</taxon>
        <taxon>Poales</taxon>
        <taxon>Poaceae</taxon>
        <taxon>BOP clade</taxon>
        <taxon>Oryzoideae</taxon>
        <taxon>Oryzeae</taxon>
        <taxon>Oryzinae</taxon>
        <taxon>Oryza</taxon>
    </lineage>
</organism>
<dbReference type="SUPFAM" id="SSF55239">
    <property type="entry name" value="RuBisCO, small subunit"/>
    <property type="match status" value="1"/>
</dbReference>
<dbReference type="Gene3D" id="1.10.510.10">
    <property type="entry name" value="Transferase(Phosphotransferase) domain 1"/>
    <property type="match status" value="1"/>
</dbReference>
<dbReference type="AlphaFoldDB" id="A0A0E0JVM0"/>
<dbReference type="CDD" id="cd03527">
    <property type="entry name" value="RuBisCO_small"/>
    <property type="match status" value="1"/>
</dbReference>
<dbReference type="PRINTS" id="PR00152">
    <property type="entry name" value="RUBISCOSMALL"/>
</dbReference>
<dbReference type="PROSITE" id="PS00108">
    <property type="entry name" value="PROTEIN_KINASE_ST"/>
    <property type="match status" value="1"/>
</dbReference>
<dbReference type="HOGENOM" id="CLU_000288_153_3_1"/>
<dbReference type="InterPro" id="IPR036385">
    <property type="entry name" value="RuBisCO_ssu_sf"/>
</dbReference>
<keyword evidence="8" id="KW-0547">Nucleotide-binding</keyword>
<comment type="subunit">
    <text evidence="16 17">Heterohexadecamer of 8 large and 8 small subunits.</text>
</comment>
<comment type="function">
    <text evidence="16 17">RuBisCO catalyzes two reactions: the carboxylation of D-ribulose 1,5-bisphosphate, the primary event in carbon dioxide fixation, as well as the oxidative fragmentation of the pentose substrate. Both reactions occur simultaneously and in competition at the same active site. Although the small subunit is not catalytic it is essential for maximal activity.</text>
</comment>
<comment type="catalytic activity">
    <reaction evidence="15">
        <text>L-seryl-[protein] + ATP = O-phospho-L-seryl-[protein] + ADP + H(+)</text>
        <dbReference type="Rhea" id="RHEA:17989"/>
        <dbReference type="Rhea" id="RHEA-COMP:9863"/>
        <dbReference type="Rhea" id="RHEA-COMP:11604"/>
        <dbReference type="ChEBI" id="CHEBI:15378"/>
        <dbReference type="ChEBI" id="CHEBI:29999"/>
        <dbReference type="ChEBI" id="CHEBI:30616"/>
        <dbReference type="ChEBI" id="CHEBI:83421"/>
        <dbReference type="ChEBI" id="CHEBI:456216"/>
        <dbReference type="EC" id="2.7.11.1"/>
    </reaction>
</comment>
<keyword evidence="6 16" id="KW-0934">Plastid</keyword>
<evidence type="ECO:0000256" key="12">
    <source>
        <dbReference type="ARBA" id="ARBA00023238"/>
    </source>
</evidence>
<evidence type="ECO:0000256" key="2">
    <source>
        <dbReference type="ARBA" id="ARBA00022527"/>
    </source>
</evidence>
<dbReference type="InterPro" id="IPR006016">
    <property type="entry name" value="UspA"/>
</dbReference>
<dbReference type="InterPro" id="IPR008271">
    <property type="entry name" value="Ser/Thr_kinase_AS"/>
</dbReference>
<evidence type="ECO:0000256" key="8">
    <source>
        <dbReference type="ARBA" id="ARBA00022741"/>
    </source>
</evidence>
<dbReference type="Pfam" id="PF07714">
    <property type="entry name" value="PK_Tyr_Ser-Thr"/>
    <property type="match status" value="1"/>
</dbReference>
<keyword evidence="7" id="KW-0808">Transferase</keyword>
<dbReference type="FunFam" id="3.30.190.10:FF:000001">
    <property type="entry name" value="Ribulose bisphosphate carboxylase small chain, chloroplastic"/>
    <property type="match status" value="1"/>
</dbReference>
<dbReference type="EnsemblPlants" id="OPUNC02G03260.2">
    <property type="protein sequence ID" value="OPUNC02G03260.2"/>
    <property type="gene ID" value="OPUNC02G03260"/>
</dbReference>
<dbReference type="GO" id="GO:0019253">
    <property type="term" value="P:reductive pentose-phosphate cycle"/>
    <property type="evidence" value="ECO:0007669"/>
    <property type="project" value="UniProtKB-UniRule"/>
</dbReference>
<dbReference type="Gene3D" id="3.30.190.10">
    <property type="entry name" value="Ribulose bisphosphate carboxylase, small subunit"/>
    <property type="match status" value="1"/>
</dbReference>
<keyword evidence="9" id="KW-0418">Kinase</keyword>
<dbReference type="InterPro" id="IPR051348">
    <property type="entry name" value="U-box_ubiquitin_ligases"/>
</dbReference>
<evidence type="ECO:0000256" key="9">
    <source>
        <dbReference type="ARBA" id="ARBA00022777"/>
    </source>
</evidence>
<evidence type="ECO:0000256" key="13">
    <source>
        <dbReference type="ARBA" id="ARBA00023300"/>
    </source>
</evidence>
<evidence type="ECO:0000256" key="1">
    <source>
        <dbReference type="ARBA" id="ARBA00000900"/>
    </source>
</evidence>
<dbReference type="GO" id="GO:0009507">
    <property type="term" value="C:chloroplast"/>
    <property type="evidence" value="ECO:0007669"/>
    <property type="project" value="UniProtKB-SubCell"/>
</dbReference>
<evidence type="ECO:0000259" key="19">
    <source>
        <dbReference type="PROSITE" id="PS50011"/>
    </source>
</evidence>
<evidence type="ECO:0000313" key="20">
    <source>
        <dbReference type="EnsemblPlants" id="OPUNC02G03260.2"/>
    </source>
</evidence>
<sequence>MNKQNKGGKKKQRREGNPSHHALPTRWLLNNIRHPNVVQQQLHKQTPVPPSTTLQETQASNCHVNRSMSYPTFHVHPPFPVSARKKEDDGGSKKEAAAAAMRRLAEMDHRAAADGGKVVAAVAVDGDRGSQHALKWAADHVLSCSHPFFLLHVRRKHASLHAAGGKQFSLLHAQDDVAASSPDQMDHHTKDLLLPFQCFCSRRGLQCRETILDGTDVWKAIVDFVLDQKVDKLILGASSRNAFTRTIWKLDVPTCVTKSAPNFCSVYVISKGKLSSFRLATHANANDTSKEDLESNISENRPLIAKSEQAPIIHIEGQNSSSALCPGCNPLSPNLSEECTESTSKYYPEDLEAEVRKLKLELKQKNDDMHMWNCKELPLGIGDRTENSNASVEHEDEHLQEFTTCSTHSYSERPNAEPSSAVRGPKHKLLKLETCSSDQCRERTIQEFKDHSSQDTVHPILRRLPPKFYSPRNDAKHGCASEEAYNLELKCKPLPRPIETKRLLEGLPTRFQCKIYTTEEVANATNHFSPELKVGEGGYGPVYKATLDNTLVAAKILHSNITQGLKQFQQEVELLNNIRHPNMVHLLGACPEYGCLVYEYMPNGSLEDRLFCRSGTPPLPWQLRFKMAVEIATGLLYLHKMKPEAFVHRDLKPGNILLDKDFVSKISDVGLARIIPRSMDETVTQYRMTDAAGTFCYIDPEYQKTGLVTTKSDVYALGIIYLQMITAKDAMGLAYMVSDALEEGTFEGLLDPNVTGWPVQEAQKFAELSLKCCELRHRDRPDLESVVLPELIRLHTLVASSGDHSSIDQGHQRSVSDKELALDNDLAEILNDGLDYMLVVWGEKMGDDTKGKKITIALVPSKWKGAHAIAIPSAPCHLLPAPPHSPSLVTLLYSLLLNLFTPPPATTTTTTTLYSGDIMFINTASFIAGAVVVASPEQPAKLVRDQMRMASPCRARRGAASNGFRTYCMKTWNPFTNRRYEAMSYLPPLSEESISKEIEFIMSKGWVPCLEFDKEGEIHRSNSRMPGYYDGRYWTLWKLPMFGCSDAAAVLREVEECRREYPDAFIRLIAFDSSRQCQCMSFVVHKPASAAAAATPATVAGAE</sequence>
<feature type="domain" description="Protein kinase" evidence="19">
    <location>
        <begin position="528"/>
        <end position="798"/>
    </location>
</feature>
<dbReference type="InterPro" id="IPR011009">
    <property type="entry name" value="Kinase-like_dom_sf"/>
</dbReference>
<keyword evidence="11" id="KW-0067">ATP-binding</keyword>
<comment type="miscellaneous">
    <text evidence="16">The basic functional RuBisCO is composed of a large chain homodimer in a 'head-to-tail' conformation. In form I RuBisCO this homodimer is arranged in a barrel-like tetramer with the small subunits forming a tetrameric 'cap' on each end of the 'barrel'.</text>
</comment>
<dbReference type="PROSITE" id="PS50011">
    <property type="entry name" value="PROTEIN_KINASE_DOM"/>
    <property type="match status" value="1"/>
</dbReference>
<comment type="similarity">
    <text evidence="16 17">Belongs to the RuBisCO small chain family.</text>
</comment>
<keyword evidence="3 16" id="KW-0150">Chloroplast</keyword>
<dbReference type="PANTHER" id="PTHR45647:SF139">
    <property type="entry name" value="OS02G0152300 PROTEIN"/>
    <property type="match status" value="1"/>
</dbReference>
<feature type="compositionally biased region" description="Basic residues" evidence="18">
    <location>
        <begin position="1"/>
        <end position="13"/>
    </location>
</feature>
<dbReference type="OMA" id="SQEFPYG"/>
<dbReference type="InterPro" id="IPR000894">
    <property type="entry name" value="RuBisCO_ssu_dom"/>
</dbReference>
<comment type="catalytic activity">
    <reaction evidence="14">
        <text>L-threonyl-[protein] + ATP = O-phospho-L-threonyl-[protein] + ADP + H(+)</text>
        <dbReference type="Rhea" id="RHEA:46608"/>
        <dbReference type="Rhea" id="RHEA-COMP:11060"/>
        <dbReference type="Rhea" id="RHEA-COMP:11605"/>
        <dbReference type="ChEBI" id="CHEBI:15378"/>
        <dbReference type="ChEBI" id="CHEBI:30013"/>
        <dbReference type="ChEBI" id="CHEBI:30616"/>
        <dbReference type="ChEBI" id="CHEBI:61977"/>
        <dbReference type="ChEBI" id="CHEBI:456216"/>
        <dbReference type="EC" id="2.7.11.1"/>
    </reaction>
</comment>
<keyword evidence="5 16" id="KW-0113">Calvin cycle</keyword>
<reference evidence="20" key="1">
    <citation type="submission" date="2015-04" db="UniProtKB">
        <authorList>
            <consortium name="EnsemblPlants"/>
        </authorList>
    </citation>
    <scope>IDENTIFICATION</scope>
</reference>
<dbReference type="FunFam" id="1.10.510.10:FF:001023">
    <property type="entry name" value="Os07g0541700 protein"/>
    <property type="match status" value="1"/>
</dbReference>
<dbReference type="PANTHER" id="PTHR45647">
    <property type="entry name" value="OS02G0152300 PROTEIN"/>
    <property type="match status" value="1"/>
</dbReference>
<dbReference type="InterPro" id="IPR001245">
    <property type="entry name" value="Ser-Thr/Tyr_kinase_cat_dom"/>
</dbReference>
<evidence type="ECO:0000256" key="14">
    <source>
        <dbReference type="ARBA" id="ARBA00047899"/>
    </source>
</evidence>
<evidence type="ECO:0000256" key="17">
    <source>
        <dbReference type="RuleBase" id="RU003627"/>
    </source>
</evidence>
<evidence type="ECO:0000256" key="5">
    <source>
        <dbReference type="ARBA" id="ARBA00022567"/>
    </source>
</evidence>
<dbReference type="Gramene" id="OPUNC02G03260.2">
    <property type="protein sequence ID" value="OPUNC02G03260.2"/>
    <property type="gene ID" value="OPUNC02G03260"/>
</dbReference>
<dbReference type="Gene3D" id="3.30.200.20">
    <property type="entry name" value="Phosphorylase Kinase, domain 1"/>
    <property type="match status" value="1"/>
</dbReference>
<dbReference type="InterPro" id="IPR000719">
    <property type="entry name" value="Prot_kinase_dom"/>
</dbReference>
<dbReference type="Gene3D" id="3.40.50.620">
    <property type="entry name" value="HUPs"/>
    <property type="match status" value="1"/>
</dbReference>
<keyword evidence="4 16" id="KW-0602">Photosynthesis</keyword>
<reference evidence="20" key="2">
    <citation type="submission" date="2018-05" db="EMBL/GenBank/DDBJ databases">
        <title>OpunRS2 (Oryza punctata Reference Sequence Version 2).</title>
        <authorList>
            <person name="Zhang J."/>
            <person name="Kudrna D."/>
            <person name="Lee S."/>
            <person name="Talag J."/>
            <person name="Welchert J."/>
            <person name="Wing R.A."/>
        </authorList>
    </citation>
    <scope>NUCLEOTIDE SEQUENCE [LARGE SCALE GENOMIC DNA]</scope>
</reference>
<dbReference type="InterPro" id="IPR014729">
    <property type="entry name" value="Rossmann-like_a/b/a_fold"/>
</dbReference>
<keyword evidence="2" id="KW-0723">Serine/threonine-protein kinase</keyword>
<accession>A0A0E0JVM0</accession>
<keyword evidence="10" id="KW-0833">Ubl conjugation pathway</keyword>
<evidence type="ECO:0000256" key="3">
    <source>
        <dbReference type="ARBA" id="ARBA00022528"/>
    </source>
</evidence>
<dbReference type="SMART" id="SM00220">
    <property type="entry name" value="S_TKc"/>
    <property type="match status" value="1"/>
</dbReference>
<keyword evidence="13 16" id="KW-0120">Carbon dioxide fixation</keyword>
<evidence type="ECO:0000256" key="16">
    <source>
        <dbReference type="HAMAP-Rule" id="MF_00860"/>
    </source>
</evidence>
<dbReference type="SUPFAM" id="SSF52402">
    <property type="entry name" value="Adenine nucleotide alpha hydrolases-like"/>
    <property type="match status" value="1"/>
</dbReference>
<evidence type="ECO:0000256" key="7">
    <source>
        <dbReference type="ARBA" id="ARBA00022679"/>
    </source>
</evidence>
<name>A0A0E0JVM0_ORYPU</name>
<dbReference type="CDD" id="cd01989">
    <property type="entry name" value="USP_STK_Ubox_N"/>
    <property type="match status" value="1"/>
</dbReference>
<dbReference type="InterPro" id="IPR024681">
    <property type="entry name" value="RuBisCO_ssu"/>
</dbReference>
<dbReference type="GO" id="GO:0061630">
    <property type="term" value="F:ubiquitin protein ligase activity"/>
    <property type="evidence" value="ECO:0007669"/>
    <property type="project" value="UniProtKB-EC"/>
</dbReference>
<gene>
    <name evidence="16" type="primary">RBCS</name>
</gene>
<dbReference type="Pfam" id="PF00582">
    <property type="entry name" value="Usp"/>
    <property type="match status" value="1"/>
</dbReference>
<evidence type="ECO:0000256" key="10">
    <source>
        <dbReference type="ARBA" id="ARBA00022786"/>
    </source>
</evidence>
<dbReference type="HAMAP" id="MF_00859">
    <property type="entry name" value="RuBisCO_S_bact"/>
    <property type="match status" value="1"/>
</dbReference>
<protein>
    <recommendedName>
        <fullName evidence="16">Ribulose bisphosphate carboxylase small subunit, chloroplastic</fullName>
        <shortName evidence="16">RuBisCO small subunit</shortName>
    </recommendedName>
</protein>
<comment type="subcellular location">
    <subcellularLocation>
        <location evidence="16">Plastid</location>
        <location evidence="16">Chloroplast</location>
    </subcellularLocation>
</comment>
<dbReference type="Proteomes" id="UP000026962">
    <property type="component" value="Chromosome 2"/>
</dbReference>
<proteinExistence type="inferred from homology"/>
<feature type="region of interest" description="Disordered" evidence="18">
    <location>
        <begin position="73"/>
        <end position="93"/>
    </location>
</feature>
<feature type="compositionally biased region" description="Basic and acidic residues" evidence="18">
    <location>
        <begin position="84"/>
        <end position="93"/>
    </location>
</feature>
<dbReference type="GO" id="GO:0004674">
    <property type="term" value="F:protein serine/threonine kinase activity"/>
    <property type="evidence" value="ECO:0007669"/>
    <property type="project" value="UniProtKB-KW"/>
</dbReference>
<keyword evidence="21" id="KW-1185">Reference proteome</keyword>
<dbReference type="Pfam" id="PF00101">
    <property type="entry name" value="RuBisCO_small"/>
    <property type="match status" value="1"/>
</dbReference>
<evidence type="ECO:0000256" key="6">
    <source>
        <dbReference type="ARBA" id="ARBA00022640"/>
    </source>
</evidence>
<dbReference type="GO" id="GO:0005524">
    <property type="term" value="F:ATP binding"/>
    <property type="evidence" value="ECO:0007669"/>
    <property type="project" value="UniProtKB-KW"/>
</dbReference>
<evidence type="ECO:0000256" key="4">
    <source>
        <dbReference type="ARBA" id="ARBA00022531"/>
    </source>
</evidence>